<feature type="transmembrane region" description="Helical" evidence="6">
    <location>
        <begin position="67"/>
        <end position="84"/>
    </location>
</feature>
<dbReference type="GO" id="GO:0065002">
    <property type="term" value="P:intracellular protein transmembrane transport"/>
    <property type="evidence" value="ECO:0007669"/>
    <property type="project" value="TreeGrafter"/>
</dbReference>
<evidence type="ECO:0000313" key="7">
    <source>
        <dbReference type="EMBL" id="AYR06612.1"/>
    </source>
</evidence>
<dbReference type="PANTHER" id="PTHR30371:SF0">
    <property type="entry name" value="SEC-INDEPENDENT PROTEIN TRANSLOCASE PROTEIN TATC, CHLOROPLASTIC-RELATED"/>
    <property type="match status" value="1"/>
</dbReference>
<accession>A0A3G3MIE4</accession>
<proteinExistence type="inferred from homology"/>
<feature type="transmembrane region" description="Helical" evidence="6">
    <location>
        <begin position="21"/>
        <end position="47"/>
    </location>
</feature>
<gene>
    <name evidence="7" type="primary">secY</name>
</gene>
<dbReference type="InterPro" id="IPR002033">
    <property type="entry name" value="TatC"/>
</dbReference>
<keyword evidence="5 6" id="KW-0472">Membrane</keyword>
<sequence length="248" mass="30538">MQERPFFIYTKEFFIRISYIVISYLLCLLIFFQYVNFIFLFEVYPFIKISYKKFISTQVTDLINTVWFLDFYLSSIFIFPLVGYHVSAFFSPSWYRYQLDLFKKFVLIIWFLFLPFFFFFHFKILPEILNFLSYWEIKESHSLLKIEIKARISLYINWILTTNFIFSYMVSTFGILILILNYLIKISKLYNFFKNKKNFLIFFSVFIIFIFLPPDIFSQFVTLFLIVIFYELIFIFLCIKLYQINFII</sequence>
<dbReference type="GO" id="GO:0009977">
    <property type="term" value="F:proton motive force dependent protein transmembrane transporter activity"/>
    <property type="evidence" value="ECO:0007669"/>
    <property type="project" value="TreeGrafter"/>
</dbReference>
<feature type="transmembrane region" description="Helical" evidence="6">
    <location>
        <begin position="164"/>
        <end position="184"/>
    </location>
</feature>
<name>A0A3G3MIE4_9FLOR</name>
<keyword evidence="7" id="KW-0496">Mitochondrion</keyword>
<evidence type="ECO:0000256" key="2">
    <source>
        <dbReference type="ARBA" id="ARBA00008882"/>
    </source>
</evidence>
<reference evidence="7" key="1">
    <citation type="journal article" date="2018" name="Genome Biol. Evol.">
        <title>Mitochondrial and Plastid Genomes from Coralline Red Algae Provide Insights into the Incongruent Evolutionary Histories of Organelles.</title>
        <authorList>
            <person name="Lee J."/>
            <person name="Song H.J."/>
            <person name="In Park S."/>
            <person name="Lee Y.M."/>
            <person name="Jeong S.Y."/>
            <person name="Oh Cho T."/>
            <person name="Kim J.H."/>
            <person name="Choi H.G."/>
            <person name="Choi C.G."/>
            <person name="Nelson W.A."/>
            <person name="Fredericq S."/>
            <person name="Bhattacharya D."/>
            <person name="Su Yoon H."/>
        </authorList>
    </citation>
    <scope>NUCLEOTIDE SEQUENCE</scope>
</reference>
<dbReference type="EMBL" id="MH281622">
    <property type="protein sequence ID" value="AYR06612.1"/>
    <property type="molecule type" value="Genomic_DNA"/>
</dbReference>
<geneLocation type="mitochondrion" evidence="7"/>
<dbReference type="GO" id="GO:0033281">
    <property type="term" value="C:TAT protein transport complex"/>
    <property type="evidence" value="ECO:0007669"/>
    <property type="project" value="TreeGrafter"/>
</dbReference>
<evidence type="ECO:0000256" key="5">
    <source>
        <dbReference type="ARBA" id="ARBA00023136"/>
    </source>
</evidence>
<dbReference type="Pfam" id="PF00902">
    <property type="entry name" value="TatC"/>
    <property type="match status" value="1"/>
</dbReference>
<feature type="transmembrane region" description="Helical" evidence="6">
    <location>
        <begin position="220"/>
        <end position="242"/>
    </location>
</feature>
<dbReference type="AlphaFoldDB" id="A0A3G3MIE4"/>
<protein>
    <submittedName>
        <fullName evidence="7">Preprotein translocase subunit SecY</fullName>
    </submittedName>
</protein>
<keyword evidence="4 6" id="KW-1133">Transmembrane helix</keyword>
<comment type="similarity">
    <text evidence="2">Belongs to the TatC family.</text>
</comment>
<dbReference type="GO" id="GO:0043953">
    <property type="term" value="P:protein transport by the Tat complex"/>
    <property type="evidence" value="ECO:0007669"/>
    <property type="project" value="TreeGrafter"/>
</dbReference>
<feature type="transmembrane region" description="Helical" evidence="6">
    <location>
        <begin position="105"/>
        <end position="125"/>
    </location>
</feature>
<evidence type="ECO:0000256" key="6">
    <source>
        <dbReference type="SAM" id="Phobius"/>
    </source>
</evidence>
<evidence type="ECO:0000256" key="3">
    <source>
        <dbReference type="ARBA" id="ARBA00022692"/>
    </source>
</evidence>
<keyword evidence="3 6" id="KW-0812">Transmembrane</keyword>
<evidence type="ECO:0000256" key="1">
    <source>
        <dbReference type="ARBA" id="ARBA00004141"/>
    </source>
</evidence>
<comment type="subcellular location">
    <subcellularLocation>
        <location evidence="1">Membrane</location>
        <topology evidence="1">Multi-pass membrane protein</topology>
    </subcellularLocation>
</comment>
<feature type="transmembrane region" description="Helical" evidence="6">
    <location>
        <begin position="196"/>
        <end position="214"/>
    </location>
</feature>
<organism evidence="7">
    <name type="scientific">Renouxia sp</name>
    <dbReference type="NCBI Taxonomy" id="2485823"/>
    <lineage>
        <taxon>Eukaryota</taxon>
        <taxon>Rhodophyta</taxon>
        <taxon>Florideophyceae</taxon>
        <taxon>Corallinophycidae</taxon>
        <taxon>Rhodogorgonales</taxon>
        <taxon>Rhodogorgonaceae</taxon>
        <taxon>Renouxia</taxon>
    </lineage>
</organism>
<evidence type="ECO:0000256" key="4">
    <source>
        <dbReference type="ARBA" id="ARBA00022989"/>
    </source>
</evidence>
<dbReference type="PANTHER" id="PTHR30371">
    <property type="entry name" value="SEC-INDEPENDENT PROTEIN TRANSLOCASE PROTEIN TATC"/>
    <property type="match status" value="1"/>
</dbReference>